<feature type="compositionally biased region" description="Basic and acidic residues" evidence="6">
    <location>
        <begin position="15"/>
        <end position="27"/>
    </location>
</feature>
<dbReference type="AlphaFoldDB" id="A0AAN9Q3G2"/>
<dbReference type="PROSITE" id="PS51715">
    <property type="entry name" value="G_GB1_RHD3"/>
    <property type="match status" value="1"/>
</dbReference>
<dbReference type="InterPro" id="IPR015894">
    <property type="entry name" value="Guanylate-bd_N"/>
</dbReference>
<dbReference type="Pfam" id="PF02263">
    <property type="entry name" value="GBP"/>
    <property type="match status" value="1"/>
</dbReference>
<protein>
    <recommendedName>
        <fullName evidence="7">GB1/RHD3-type G domain-containing protein</fullName>
    </recommendedName>
</protein>
<keyword evidence="3" id="KW-0342">GTP-binding</keyword>
<keyword evidence="2" id="KW-0378">Hydrolase</keyword>
<evidence type="ECO:0000313" key="8">
    <source>
        <dbReference type="EMBL" id="KAK7319744.1"/>
    </source>
</evidence>
<dbReference type="InterPro" id="IPR030386">
    <property type="entry name" value="G_GB1_RHD3_dom"/>
</dbReference>
<evidence type="ECO:0000256" key="5">
    <source>
        <dbReference type="SAM" id="Coils"/>
    </source>
</evidence>
<proteinExistence type="inferred from homology"/>
<sequence>MFNDQSYHRCQAQRQIERKSKREKEGKMLNFFNRGRDNPADASPPSAMAPPSSSSAPPVTGPARPIRLVYCDDKGKFRMDPEAVATLQLVKEPIGVVSVCGRARQGKSFILNQLLGRSSGFQVASTHRPCTKGLWLWSTPLKRTALDGTEYNLLLLDSEGIDAYDQTGKYSTQIFALAVLLSSMFIYNQMGGIDEAALDRLSLVTQMTKHIRVRASGGKSSASELGQFSPIFVWLLRDFYLDLTEDNRKITPRDYLELALRPVQGSGRDIAAKNEIRDSIRALFPDRECFTLVRPLNNENDLQRLDQISLDKLRPEFRSGLDALTKFVFERTRPKQVGATMMTGPVLVGITESYLDALNHGAVPTISSSWQSVEEAECHRAYDSATEVYMSSFERSTPPEEVALREAHEQAVQKSMAAFNAGAVGVGSARKKYEGLLQKFFKKEFENYRRNALMEADLQCTKAIQSMEKRLRAACNASDAKIDNVAKVLDALLSEYEKTIQGPGKWQRVAVFLQQSFEGPVLDLTKRLMDKVESEKSSHALQCRLIEDKLALLKKRLEASEGEKSDYIKRYEDAINDKKKLTDEYMNRITDMQTNRRSLDERYSSLLKTLDSTKQQSMDWKRKYEQVLSRQKAEEDQASSEIAALKSRGSAAEAMLAAAREHAQSAQEEAKEWKRKYDIAIREANSALEKAAVVQERTNKQTQLREDALREEFSGTLVEKEEEIKEKTAKIEHAEKRLTTLNLELKAAESKISSYDTEISSLRIEIKELTEKLKAENAKAQSYEREAIVFQQEKSHLEQKYQSEFKRFEEVQERCRTAEKEAARATEVADKARAEAGIAQKEKSEMQRLAMERLAQIERAERRIESLGREKDSLEAELQRVRDSEKDALTRVVKLEEKVQQREKDLEALLDKDKTHRRNNAQILEQLLETEREAHAQANHRADNLSLQLQSAQSKIDSLHQELTKYRLNESALDSKLKSTSHGKRLRVDDEIGDDMDVSPRLARGTKRTRSTSSPLYTQPEDGGSFFEGTEENHSQQTNGEDYKKFTVQKLKQELTKHNYGDQLLRLKNPNKKDILALYEKCVLQKS</sequence>
<feature type="compositionally biased region" description="Low complexity" evidence="6">
    <location>
        <begin position="40"/>
        <end position="61"/>
    </location>
</feature>
<evidence type="ECO:0000256" key="1">
    <source>
        <dbReference type="ARBA" id="ARBA00022741"/>
    </source>
</evidence>
<feature type="coiled-coil region" evidence="5">
    <location>
        <begin position="543"/>
        <end position="588"/>
    </location>
</feature>
<evidence type="ECO:0000256" key="2">
    <source>
        <dbReference type="ARBA" id="ARBA00022801"/>
    </source>
</evidence>
<comment type="caution">
    <text evidence="8">The sequence shown here is derived from an EMBL/GenBank/DDBJ whole genome shotgun (WGS) entry which is preliminary data.</text>
</comment>
<dbReference type="Gene3D" id="1.20.1000.10">
    <property type="entry name" value="Guanylate-binding protein, C-terminal domain"/>
    <property type="match status" value="1"/>
</dbReference>
<reference evidence="8 9" key="1">
    <citation type="submission" date="2024-01" db="EMBL/GenBank/DDBJ databases">
        <title>The genomes of 5 underutilized Papilionoideae crops provide insights into root nodulation and disease resistance.</title>
        <authorList>
            <person name="Yuan L."/>
        </authorList>
    </citation>
    <scope>NUCLEOTIDE SEQUENCE [LARGE SCALE GENOMIC DNA]</scope>
    <source>
        <strain evidence="8">LY-2023</strain>
        <tissue evidence="8">Leaf</tissue>
    </source>
</reference>
<dbReference type="InterPro" id="IPR027417">
    <property type="entry name" value="P-loop_NTPase"/>
</dbReference>
<accession>A0AAN9Q3G2</accession>
<dbReference type="Pfam" id="PF02841">
    <property type="entry name" value="GBP_C"/>
    <property type="match status" value="1"/>
</dbReference>
<dbReference type="GO" id="GO:0003924">
    <property type="term" value="F:GTPase activity"/>
    <property type="evidence" value="ECO:0007669"/>
    <property type="project" value="InterPro"/>
</dbReference>
<evidence type="ECO:0000313" key="9">
    <source>
        <dbReference type="Proteomes" id="UP001359559"/>
    </source>
</evidence>
<dbReference type="InterPro" id="IPR003191">
    <property type="entry name" value="Guanylate-bd/ATL_C"/>
</dbReference>
<dbReference type="SUPFAM" id="SSF48340">
    <property type="entry name" value="Interferon-induced guanylate-binding protein 1 (GBP1), C-terminal domain"/>
    <property type="match status" value="1"/>
</dbReference>
<dbReference type="EMBL" id="JAYKXN010000001">
    <property type="protein sequence ID" value="KAK7319744.1"/>
    <property type="molecule type" value="Genomic_DNA"/>
</dbReference>
<keyword evidence="1" id="KW-0547">Nucleotide-binding</keyword>
<evidence type="ECO:0000256" key="6">
    <source>
        <dbReference type="SAM" id="MobiDB-lite"/>
    </source>
</evidence>
<feature type="region of interest" description="Disordered" evidence="6">
    <location>
        <begin position="997"/>
        <end position="1042"/>
    </location>
</feature>
<feature type="coiled-coil region" evidence="5">
    <location>
        <begin position="621"/>
        <end position="969"/>
    </location>
</feature>
<evidence type="ECO:0000256" key="3">
    <source>
        <dbReference type="ARBA" id="ARBA00023134"/>
    </source>
</evidence>
<name>A0AAN9Q3G2_CLITE</name>
<dbReference type="CDD" id="cd01851">
    <property type="entry name" value="GBP"/>
    <property type="match status" value="1"/>
</dbReference>
<dbReference type="GO" id="GO:0005525">
    <property type="term" value="F:GTP binding"/>
    <property type="evidence" value="ECO:0007669"/>
    <property type="project" value="UniProtKB-KW"/>
</dbReference>
<dbReference type="Proteomes" id="UP001359559">
    <property type="component" value="Unassembled WGS sequence"/>
</dbReference>
<feature type="region of interest" description="Disordered" evidence="6">
    <location>
        <begin position="1"/>
        <end position="61"/>
    </location>
</feature>
<dbReference type="SUPFAM" id="SSF52540">
    <property type="entry name" value="P-loop containing nucleoside triphosphate hydrolases"/>
    <property type="match status" value="1"/>
</dbReference>
<keyword evidence="5" id="KW-0175">Coiled coil</keyword>
<evidence type="ECO:0000259" key="7">
    <source>
        <dbReference type="PROSITE" id="PS51715"/>
    </source>
</evidence>
<gene>
    <name evidence="8" type="ORF">RJT34_04469</name>
</gene>
<keyword evidence="9" id="KW-1185">Reference proteome</keyword>
<organism evidence="8 9">
    <name type="scientific">Clitoria ternatea</name>
    <name type="common">Butterfly pea</name>
    <dbReference type="NCBI Taxonomy" id="43366"/>
    <lineage>
        <taxon>Eukaryota</taxon>
        <taxon>Viridiplantae</taxon>
        <taxon>Streptophyta</taxon>
        <taxon>Embryophyta</taxon>
        <taxon>Tracheophyta</taxon>
        <taxon>Spermatophyta</taxon>
        <taxon>Magnoliopsida</taxon>
        <taxon>eudicotyledons</taxon>
        <taxon>Gunneridae</taxon>
        <taxon>Pentapetalae</taxon>
        <taxon>rosids</taxon>
        <taxon>fabids</taxon>
        <taxon>Fabales</taxon>
        <taxon>Fabaceae</taxon>
        <taxon>Papilionoideae</taxon>
        <taxon>50 kb inversion clade</taxon>
        <taxon>NPAAA clade</taxon>
        <taxon>indigoferoid/millettioid clade</taxon>
        <taxon>Phaseoleae</taxon>
        <taxon>Clitoria</taxon>
    </lineage>
</organism>
<dbReference type="PANTHER" id="PTHR10751">
    <property type="entry name" value="GUANYLATE BINDING PROTEIN"/>
    <property type="match status" value="1"/>
</dbReference>
<feature type="domain" description="GB1/RHD3-type G" evidence="7">
    <location>
        <begin position="91"/>
        <end position="333"/>
    </location>
</feature>
<dbReference type="FunFam" id="1.20.1000.10:FF:000003">
    <property type="entry name" value="Guanylate-binding family protein"/>
    <property type="match status" value="1"/>
</dbReference>
<dbReference type="FunFam" id="3.40.50.300:FF:000723">
    <property type="entry name" value="Guanylate-binding family protein"/>
    <property type="match status" value="1"/>
</dbReference>
<evidence type="ECO:0000256" key="4">
    <source>
        <dbReference type="PROSITE-ProRule" id="PRU01052"/>
    </source>
</evidence>
<dbReference type="Gene3D" id="3.40.50.300">
    <property type="entry name" value="P-loop containing nucleotide triphosphate hydrolases"/>
    <property type="match status" value="1"/>
</dbReference>
<dbReference type="InterPro" id="IPR036543">
    <property type="entry name" value="Guanylate-bd_C_sf"/>
</dbReference>
<comment type="similarity">
    <text evidence="4">Belongs to the TRAFAC class dynamin-like GTPase superfamily. GB1/RHD3 GTPase family.</text>
</comment>